<name>A0A8H4QW32_9AGAR</name>
<dbReference type="InterPro" id="IPR012919">
    <property type="entry name" value="SUN_dom"/>
</dbReference>
<evidence type="ECO:0000313" key="8">
    <source>
        <dbReference type="EMBL" id="KAF4617725.1"/>
    </source>
</evidence>
<keyword evidence="4" id="KW-0472">Membrane</keyword>
<proteinExistence type="predicted"/>
<dbReference type="PANTHER" id="PTHR12953">
    <property type="entry name" value="MEMBRANE PROTEIN CH1 RELATED"/>
    <property type="match status" value="1"/>
</dbReference>
<evidence type="ECO:0000256" key="3">
    <source>
        <dbReference type="ARBA" id="ARBA00022989"/>
    </source>
</evidence>
<organism evidence="8 9">
    <name type="scientific">Agrocybe pediades</name>
    <dbReference type="NCBI Taxonomy" id="84607"/>
    <lineage>
        <taxon>Eukaryota</taxon>
        <taxon>Fungi</taxon>
        <taxon>Dikarya</taxon>
        <taxon>Basidiomycota</taxon>
        <taxon>Agaricomycotina</taxon>
        <taxon>Agaricomycetes</taxon>
        <taxon>Agaricomycetidae</taxon>
        <taxon>Agaricales</taxon>
        <taxon>Agaricineae</taxon>
        <taxon>Strophariaceae</taxon>
        <taxon>Agrocybe</taxon>
    </lineage>
</organism>
<dbReference type="AlphaFoldDB" id="A0A8H4QW32"/>
<dbReference type="Pfam" id="PF07738">
    <property type="entry name" value="Sad1_UNC"/>
    <property type="match status" value="1"/>
</dbReference>
<reference evidence="8 9" key="1">
    <citation type="submission" date="2019-12" db="EMBL/GenBank/DDBJ databases">
        <authorList>
            <person name="Floudas D."/>
            <person name="Bentzer J."/>
            <person name="Ahren D."/>
            <person name="Johansson T."/>
            <person name="Persson P."/>
            <person name="Tunlid A."/>
        </authorList>
    </citation>
    <scope>NUCLEOTIDE SEQUENCE [LARGE SCALE GENOMIC DNA]</scope>
    <source>
        <strain evidence="8 9">CBS 102.39</strain>
    </source>
</reference>
<feature type="chain" id="PRO_5034127615" description="SUN domain-containing protein" evidence="6">
    <location>
        <begin position="21"/>
        <end position="978"/>
    </location>
</feature>
<keyword evidence="2" id="KW-0812">Transmembrane</keyword>
<feature type="compositionally biased region" description="Low complexity" evidence="5">
    <location>
        <begin position="760"/>
        <end position="770"/>
    </location>
</feature>
<feature type="compositionally biased region" description="Acidic residues" evidence="5">
    <location>
        <begin position="932"/>
        <end position="942"/>
    </location>
</feature>
<dbReference type="GO" id="GO:0034975">
    <property type="term" value="P:protein folding in endoplasmic reticulum"/>
    <property type="evidence" value="ECO:0007669"/>
    <property type="project" value="TreeGrafter"/>
</dbReference>
<feature type="compositionally biased region" description="Basic and acidic residues" evidence="5">
    <location>
        <begin position="731"/>
        <end position="743"/>
    </location>
</feature>
<feature type="compositionally biased region" description="Basic residues" evidence="5">
    <location>
        <begin position="783"/>
        <end position="794"/>
    </location>
</feature>
<dbReference type="InterPro" id="IPR045120">
    <property type="entry name" value="Suco/Slp1-like"/>
</dbReference>
<feature type="region of interest" description="Disordered" evidence="5">
    <location>
        <begin position="855"/>
        <end position="978"/>
    </location>
</feature>
<accession>A0A8H4QW32</accession>
<comment type="caution">
    <text evidence="8">The sequence shown here is derived from an EMBL/GenBank/DDBJ whole genome shotgun (WGS) entry which is preliminary data.</text>
</comment>
<dbReference type="GO" id="GO:0016020">
    <property type="term" value="C:membrane"/>
    <property type="evidence" value="ECO:0007669"/>
    <property type="project" value="InterPro"/>
</dbReference>
<evidence type="ECO:0000259" key="7">
    <source>
        <dbReference type="PROSITE" id="PS51469"/>
    </source>
</evidence>
<dbReference type="PROSITE" id="PS51469">
    <property type="entry name" value="SUN"/>
    <property type="match status" value="1"/>
</dbReference>
<dbReference type="Gene3D" id="2.60.120.260">
    <property type="entry name" value="Galactose-binding domain-like"/>
    <property type="match status" value="1"/>
</dbReference>
<evidence type="ECO:0000256" key="2">
    <source>
        <dbReference type="ARBA" id="ARBA00022692"/>
    </source>
</evidence>
<keyword evidence="6" id="KW-0732">Signal</keyword>
<sequence length="978" mass="107343">MFAVLPLSLLALLFASPVLADYDFEEPEPTSFNDPFRVLELNRPKQPENPICCLKPLTPSDPVDDGILLSFEEWKMKQLASQSEVAPLPTEELATGGEGAVINDSGSGTETPVPPAEDVISMDSPNSNNQALSGPRFRVPLTDRFNYASTDCSARVHTAHRSAKSPSAILSSKRDRYMLSPCDKSKEKQYVIVELCDDIRIDTVQLANFEFFSGVFKDFTVSVAKTLYTTDPEGWTPVATYRAKNVRGVQSFHPPNSLRDFYRYIRIDFLSHYGNEYYCPVSLLRVYGLTHLEEWKWDTWEAESRMKQADLQKKRQPIVPIESTTISSTISANTTPSVNAVTEKHASTDDASISSDNGTLASGKRKLVEHAPDTKASIPSNTPIQHATPPPVTPKEDAKAKPYPSNTTESPKQTTEVHEPQPEPSQSQDASIIPNTPVDISSTQIPASATSASLTFNTASASAQHASPTGVNASHTPSTVHQGSPTIVITSTSATAAVIIPPPPPVPPLHPTSISSKGGESIYRTILNRLAEVELNQTLYMRYIEQQNIAIREVIKRLGEDLGRLEGINRAQSSTYQRTMYEWESDRYQLEMEYNDLVSRVDSLSEEILLEKRLGIAQLCLLLAVLIFLGLTRGSRAEAVIVTRSNGFNQSVREWGKRHFKLSGDWANRLKGKTELSRRESSRSRSRSVSPDRTPSRPRRKSTLTKPVPPRLPLRSSDENVPITFPSTSRPYREKENRGKEPLEPIQLNTAPASRETFNRTRTTSNPRSRVPSLRSTPTANRRSQHGLHLHHPKPTTPTTAGFRPQMLQRSSSHHGVQSGSWGPLGAMPKSAKKWARTAHLHEVKTPAVLMSAGIGSSSASGGRGSLTSSPKSNHDRTPREFAFEKDKDKENDFFSMAPRYSSASMNGNGTSSTSSAGGGLADGGLLLKPEDDGDPWVDTDSIDGLSEVDSVVDQSTTADTSPRGDDTVKLVPFPGST</sequence>
<keyword evidence="9" id="KW-1185">Reference proteome</keyword>
<evidence type="ECO:0000256" key="5">
    <source>
        <dbReference type="SAM" id="MobiDB-lite"/>
    </source>
</evidence>
<evidence type="ECO:0000256" key="1">
    <source>
        <dbReference type="ARBA" id="ARBA00004308"/>
    </source>
</evidence>
<dbReference type="SUPFAM" id="SSF49785">
    <property type="entry name" value="Galactose-binding domain-like"/>
    <property type="match status" value="1"/>
</dbReference>
<dbReference type="InterPro" id="IPR008979">
    <property type="entry name" value="Galactose-bd-like_sf"/>
</dbReference>
<feature type="signal peptide" evidence="6">
    <location>
        <begin position="1"/>
        <end position="20"/>
    </location>
</feature>
<feature type="domain" description="SUN" evidence="7">
    <location>
        <begin position="115"/>
        <end position="291"/>
    </location>
</feature>
<dbReference type="GO" id="GO:0005737">
    <property type="term" value="C:cytoplasm"/>
    <property type="evidence" value="ECO:0007669"/>
    <property type="project" value="TreeGrafter"/>
</dbReference>
<feature type="compositionally biased region" description="Low complexity" evidence="5">
    <location>
        <begin position="855"/>
        <end position="870"/>
    </location>
</feature>
<dbReference type="PANTHER" id="PTHR12953:SF0">
    <property type="entry name" value="SUN DOMAIN-CONTAINING OSSIFICATION FACTOR"/>
    <property type="match status" value="1"/>
</dbReference>
<feature type="compositionally biased region" description="Polar residues" evidence="5">
    <location>
        <begin position="349"/>
        <end position="359"/>
    </location>
</feature>
<comment type="subcellular location">
    <subcellularLocation>
        <location evidence="1">Endomembrane system</location>
    </subcellularLocation>
</comment>
<keyword evidence="3" id="KW-1133">Transmembrane helix</keyword>
<feature type="compositionally biased region" description="Low complexity" evidence="5">
    <location>
        <begin position="902"/>
        <end position="916"/>
    </location>
</feature>
<dbReference type="Proteomes" id="UP000521872">
    <property type="component" value="Unassembled WGS sequence"/>
</dbReference>
<protein>
    <recommendedName>
        <fullName evidence="7">SUN domain-containing protein</fullName>
    </recommendedName>
</protein>
<dbReference type="EMBL" id="JAACJL010000030">
    <property type="protein sequence ID" value="KAF4617725.1"/>
    <property type="molecule type" value="Genomic_DNA"/>
</dbReference>
<feature type="compositionally biased region" description="Polar residues" evidence="5">
    <location>
        <begin position="424"/>
        <end position="446"/>
    </location>
</feature>
<feature type="compositionally biased region" description="Basic and acidic residues" evidence="5">
    <location>
        <begin position="873"/>
        <end position="893"/>
    </location>
</feature>
<feature type="region of interest" description="Disordered" evidence="5">
    <location>
        <begin position="672"/>
        <end position="836"/>
    </location>
</feature>
<evidence type="ECO:0000313" key="9">
    <source>
        <dbReference type="Proteomes" id="UP000521872"/>
    </source>
</evidence>
<dbReference type="GO" id="GO:0012505">
    <property type="term" value="C:endomembrane system"/>
    <property type="evidence" value="ECO:0007669"/>
    <property type="project" value="UniProtKB-SubCell"/>
</dbReference>
<feature type="compositionally biased region" description="Basic and acidic residues" evidence="5">
    <location>
        <begin position="672"/>
        <end position="683"/>
    </location>
</feature>
<feature type="region of interest" description="Disordered" evidence="5">
    <location>
        <begin position="373"/>
        <end position="446"/>
    </location>
</feature>
<feature type="region of interest" description="Disordered" evidence="5">
    <location>
        <begin position="330"/>
        <end position="359"/>
    </location>
</feature>
<feature type="compositionally biased region" description="Polar residues" evidence="5">
    <location>
        <begin position="404"/>
        <end position="414"/>
    </location>
</feature>
<feature type="compositionally biased region" description="Polar residues" evidence="5">
    <location>
        <begin position="808"/>
        <end position="821"/>
    </location>
</feature>
<gene>
    <name evidence="8" type="ORF">D9613_005833</name>
</gene>
<evidence type="ECO:0000256" key="6">
    <source>
        <dbReference type="SAM" id="SignalP"/>
    </source>
</evidence>
<evidence type="ECO:0000256" key="4">
    <source>
        <dbReference type="ARBA" id="ARBA00023136"/>
    </source>
</evidence>